<dbReference type="KEGG" id="agf:ET445_09865"/>
<dbReference type="EMBL" id="CP035491">
    <property type="protein sequence ID" value="QAY73598.1"/>
    <property type="molecule type" value="Genomic_DNA"/>
</dbReference>
<organism evidence="1 2">
    <name type="scientific">Agromyces protaetiae</name>
    <dbReference type="NCBI Taxonomy" id="2509455"/>
    <lineage>
        <taxon>Bacteria</taxon>
        <taxon>Bacillati</taxon>
        <taxon>Actinomycetota</taxon>
        <taxon>Actinomycetes</taxon>
        <taxon>Micrococcales</taxon>
        <taxon>Microbacteriaceae</taxon>
        <taxon>Agromyces</taxon>
    </lineage>
</organism>
<accession>A0A4P6FSR3</accession>
<evidence type="ECO:0000313" key="1">
    <source>
        <dbReference type="EMBL" id="QAY73598.1"/>
    </source>
</evidence>
<dbReference type="OrthoDB" id="5076530at2"/>
<dbReference type="RefSeq" id="WP_129191020.1">
    <property type="nucleotide sequence ID" value="NZ_CP035491.1"/>
</dbReference>
<sequence length="76" mass="7878">MNSASNPSGASLGGAPLDRAALEALILDLLTAAATAHGIHEAEDLGGVYDEQWPAWYTAHMVDALVARGYAVTKGR</sequence>
<gene>
    <name evidence="1" type="ORF">ET445_09865</name>
</gene>
<dbReference type="Proteomes" id="UP000291259">
    <property type="component" value="Chromosome"/>
</dbReference>
<name>A0A4P6FSR3_9MICO</name>
<keyword evidence="2" id="KW-1185">Reference proteome</keyword>
<protein>
    <submittedName>
        <fullName evidence="1">Uncharacterized protein</fullName>
    </submittedName>
</protein>
<dbReference type="AlphaFoldDB" id="A0A4P6FSR3"/>
<proteinExistence type="predicted"/>
<evidence type="ECO:0000313" key="2">
    <source>
        <dbReference type="Proteomes" id="UP000291259"/>
    </source>
</evidence>
<reference evidence="1 2" key="1">
    <citation type="submission" date="2019-01" db="EMBL/GenBank/DDBJ databases">
        <title>Genome sequencing of strain FW100M-8.</title>
        <authorList>
            <person name="Heo J."/>
            <person name="Kim S.-J."/>
            <person name="Kim J.-S."/>
            <person name="Hong S.-B."/>
            <person name="Kwon S.-W."/>
        </authorList>
    </citation>
    <scope>NUCLEOTIDE SEQUENCE [LARGE SCALE GENOMIC DNA]</scope>
    <source>
        <strain evidence="1 2">FW100M-8</strain>
    </source>
</reference>